<feature type="region of interest" description="Disordered" evidence="1">
    <location>
        <begin position="1"/>
        <end position="21"/>
    </location>
</feature>
<feature type="domain" description="SCP" evidence="2">
    <location>
        <begin position="37"/>
        <end position="97"/>
    </location>
</feature>
<dbReference type="Pfam" id="PF00188">
    <property type="entry name" value="CAP"/>
    <property type="match status" value="1"/>
</dbReference>
<evidence type="ECO:0000313" key="3">
    <source>
        <dbReference type="EMBL" id="ETN76677.1"/>
    </source>
</evidence>
<dbReference type="Gene3D" id="3.40.33.10">
    <property type="entry name" value="CAP"/>
    <property type="match status" value="1"/>
</dbReference>
<feature type="compositionally biased region" description="Basic and acidic residues" evidence="1">
    <location>
        <begin position="1"/>
        <end position="11"/>
    </location>
</feature>
<dbReference type="OrthoDB" id="414826at2759"/>
<accession>W2T6P8</accession>
<protein>
    <recommendedName>
        <fullName evidence="2">SCP domain-containing protein</fullName>
    </recommendedName>
</protein>
<reference evidence="4" key="1">
    <citation type="journal article" date="2014" name="Nat. Genet.">
        <title>Genome of the human hookworm Necator americanus.</title>
        <authorList>
            <person name="Tang Y.T."/>
            <person name="Gao X."/>
            <person name="Rosa B.A."/>
            <person name="Abubucker S."/>
            <person name="Hallsworth-Pepin K."/>
            <person name="Martin J."/>
            <person name="Tyagi R."/>
            <person name="Heizer E."/>
            <person name="Zhang X."/>
            <person name="Bhonagiri-Palsikar V."/>
            <person name="Minx P."/>
            <person name="Warren W.C."/>
            <person name="Wang Q."/>
            <person name="Zhan B."/>
            <person name="Hotez P.J."/>
            <person name="Sternberg P.W."/>
            <person name="Dougall A."/>
            <person name="Gaze S.T."/>
            <person name="Mulvenna J."/>
            <person name="Sotillo J."/>
            <person name="Ranganathan S."/>
            <person name="Rabelo E.M."/>
            <person name="Wilson R.K."/>
            <person name="Felgner P.L."/>
            <person name="Bethony J."/>
            <person name="Hawdon J.M."/>
            <person name="Gasser R.B."/>
            <person name="Loukas A."/>
            <person name="Mitreva M."/>
        </authorList>
    </citation>
    <scope>NUCLEOTIDE SEQUENCE [LARGE SCALE GENOMIC DNA]</scope>
</reference>
<dbReference type="InterPro" id="IPR035940">
    <property type="entry name" value="CAP_sf"/>
</dbReference>
<dbReference type="EMBL" id="KI660212">
    <property type="protein sequence ID" value="ETN76677.1"/>
    <property type="molecule type" value="Genomic_DNA"/>
</dbReference>
<evidence type="ECO:0000256" key="1">
    <source>
        <dbReference type="SAM" id="MobiDB-lite"/>
    </source>
</evidence>
<evidence type="ECO:0000259" key="2">
    <source>
        <dbReference type="Pfam" id="PF00188"/>
    </source>
</evidence>
<organism evidence="3 4">
    <name type="scientific">Necator americanus</name>
    <name type="common">Human hookworm</name>
    <dbReference type="NCBI Taxonomy" id="51031"/>
    <lineage>
        <taxon>Eukaryota</taxon>
        <taxon>Metazoa</taxon>
        <taxon>Ecdysozoa</taxon>
        <taxon>Nematoda</taxon>
        <taxon>Chromadorea</taxon>
        <taxon>Rhabditida</taxon>
        <taxon>Rhabditina</taxon>
        <taxon>Rhabditomorpha</taxon>
        <taxon>Strongyloidea</taxon>
        <taxon>Ancylostomatidae</taxon>
        <taxon>Bunostominae</taxon>
        <taxon>Necator</taxon>
    </lineage>
</organism>
<dbReference type="KEGG" id="nai:NECAME_03346"/>
<dbReference type="SUPFAM" id="SSF55797">
    <property type="entry name" value="PR-1-like"/>
    <property type="match status" value="1"/>
</dbReference>
<gene>
    <name evidence="3" type="ORF">NECAME_03346</name>
</gene>
<proteinExistence type="predicted"/>
<dbReference type="STRING" id="51031.W2T6P8"/>
<dbReference type="AlphaFoldDB" id="W2T6P8"/>
<dbReference type="OMA" id="CANIIYE"/>
<sequence>MKGATKNERLRKAQPSRQQVPHEPAIGCWTIMLKSYAITGWFDELKEVDVDDEAKYTADVKRNAKDFANMVVGDATKVGCAAKQCLKQGFTAAVCKYDKEPQIDTAMYEVGNPCSGCTCDPLGGLCVTP</sequence>
<dbReference type="InterPro" id="IPR014044">
    <property type="entry name" value="CAP_dom"/>
</dbReference>
<dbReference type="Proteomes" id="UP000053676">
    <property type="component" value="Unassembled WGS sequence"/>
</dbReference>
<name>W2T6P8_NECAM</name>
<evidence type="ECO:0000313" key="4">
    <source>
        <dbReference type="Proteomes" id="UP000053676"/>
    </source>
</evidence>
<keyword evidence="4" id="KW-1185">Reference proteome</keyword>